<evidence type="ECO:0000256" key="2">
    <source>
        <dbReference type="ARBA" id="ARBA00022670"/>
    </source>
</evidence>
<dbReference type="AlphaFoldDB" id="A0A0G1Y0F2"/>
<dbReference type="GO" id="GO:0030288">
    <property type="term" value="C:outer membrane-bounded periplasmic space"/>
    <property type="evidence" value="ECO:0007669"/>
    <property type="project" value="TreeGrafter"/>
</dbReference>
<comment type="similarity">
    <text evidence="1 5">Belongs to the peptidase S41A family.</text>
</comment>
<dbReference type="InterPro" id="IPR036034">
    <property type="entry name" value="PDZ_sf"/>
</dbReference>
<dbReference type="SUPFAM" id="SSF50156">
    <property type="entry name" value="PDZ domain-like"/>
    <property type="match status" value="1"/>
</dbReference>
<comment type="caution">
    <text evidence="7">The sequence shown here is derived from an EMBL/GenBank/DDBJ whole genome shotgun (WGS) entry which is preliminary data.</text>
</comment>
<protein>
    <submittedName>
        <fullName evidence="7">Carboxyl-terminal protease</fullName>
    </submittedName>
</protein>
<dbReference type="GO" id="GO:0007165">
    <property type="term" value="P:signal transduction"/>
    <property type="evidence" value="ECO:0007669"/>
    <property type="project" value="TreeGrafter"/>
</dbReference>
<evidence type="ECO:0000256" key="4">
    <source>
        <dbReference type="ARBA" id="ARBA00022825"/>
    </source>
</evidence>
<keyword evidence="2 5" id="KW-0645">Protease</keyword>
<dbReference type="SUPFAM" id="SSF52096">
    <property type="entry name" value="ClpP/crotonase"/>
    <property type="match status" value="1"/>
</dbReference>
<dbReference type="CDD" id="cd07560">
    <property type="entry name" value="Peptidase_S41_CPP"/>
    <property type="match status" value="1"/>
</dbReference>
<accession>A0A0G1Y0F2</accession>
<evidence type="ECO:0000313" key="8">
    <source>
        <dbReference type="Proteomes" id="UP000033865"/>
    </source>
</evidence>
<dbReference type="PROSITE" id="PS50106">
    <property type="entry name" value="PDZ"/>
    <property type="match status" value="1"/>
</dbReference>
<dbReference type="InterPro" id="IPR001478">
    <property type="entry name" value="PDZ"/>
</dbReference>
<dbReference type="Gene3D" id="3.90.226.10">
    <property type="entry name" value="2-enoyl-CoA Hydratase, Chain A, domain 1"/>
    <property type="match status" value="1"/>
</dbReference>
<dbReference type="Gene3D" id="2.30.42.10">
    <property type="match status" value="1"/>
</dbReference>
<dbReference type="Proteomes" id="UP000033865">
    <property type="component" value="Unassembled WGS sequence"/>
</dbReference>
<dbReference type="Pfam" id="PF00595">
    <property type="entry name" value="PDZ"/>
    <property type="match status" value="1"/>
</dbReference>
<sequence length="309" mass="32993">EIFNEELEGSFEGVGMEIGIRNDQLQVIAPLPGTPAEKAGLRSGDKIFAIDGEDTLEMSVEDAVLRIRGERGTTVTLTISSDGLSDLRDVDVVRDTIRVDSVTWEIKDGIARVRISFFNGDTGARWREAIQEMLTSGAKGLVVDLRNNPGGLLDSAIEVAGEWVDGRPVVIERIQGVDQPMSGSGRARLADLPTVVLVNGGSASASEIVAGALKDYDLATIVGETTFGKGSVQDYQELSDGSSVKLTIAEWLTPNGNSIHETGIEPDVAVEFSLEDLENGLDPQMDAALQIINGTYDFSPETQNDPASS</sequence>
<feature type="non-terminal residue" evidence="7">
    <location>
        <position position="1"/>
    </location>
</feature>
<organism evidence="7 8">
    <name type="scientific">Candidatus Uhrbacteria bacterium GW2011_GWC2_53_7</name>
    <dbReference type="NCBI Taxonomy" id="1618986"/>
    <lineage>
        <taxon>Bacteria</taxon>
        <taxon>Candidatus Uhriibacteriota</taxon>
    </lineage>
</organism>
<evidence type="ECO:0000259" key="6">
    <source>
        <dbReference type="PROSITE" id="PS50106"/>
    </source>
</evidence>
<dbReference type="GO" id="GO:0006508">
    <property type="term" value="P:proteolysis"/>
    <property type="evidence" value="ECO:0007669"/>
    <property type="project" value="UniProtKB-KW"/>
</dbReference>
<evidence type="ECO:0000256" key="3">
    <source>
        <dbReference type="ARBA" id="ARBA00022801"/>
    </source>
</evidence>
<dbReference type="InterPro" id="IPR005151">
    <property type="entry name" value="Tail-specific_protease"/>
</dbReference>
<name>A0A0G1Y0F2_9BACT</name>
<dbReference type="PANTHER" id="PTHR32060:SF30">
    <property type="entry name" value="CARBOXY-TERMINAL PROCESSING PROTEASE CTPA"/>
    <property type="match status" value="1"/>
</dbReference>
<dbReference type="Gene3D" id="3.30.750.44">
    <property type="match status" value="1"/>
</dbReference>
<dbReference type="PANTHER" id="PTHR32060">
    <property type="entry name" value="TAIL-SPECIFIC PROTEASE"/>
    <property type="match status" value="1"/>
</dbReference>
<dbReference type="EMBL" id="LCRN01000007">
    <property type="protein sequence ID" value="KKW36933.1"/>
    <property type="molecule type" value="Genomic_DNA"/>
</dbReference>
<evidence type="ECO:0000256" key="1">
    <source>
        <dbReference type="ARBA" id="ARBA00009179"/>
    </source>
</evidence>
<dbReference type="CDD" id="cd06782">
    <property type="entry name" value="cpPDZ_CPP-like"/>
    <property type="match status" value="1"/>
</dbReference>
<evidence type="ECO:0000313" key="7">
    <source>
        <dbReference type="EMBL" id="KKW36933.1"/>
    </source>
</evidence>
<keyword evidence="3 5" id="KW-0378">Hydrolase</keyword>
<proteinExistence type="inferred from homology"/>
<gene>
    <name evidence="7" type="ORF">UY82_C0007G0001</name>
</gene>
<dbReference type="InterPro" id="IPR004447">
    <property type="entry name" value="Peptidase_S41A"/>
</dbReference>
<dbReference type="FunFam" id="2.30.42.10:FF:000063">
    <property type="entry name" value="Peptidase, S41 family"/>
    <property type="match status" value="1"/>
</dbReference>
<dbReference type="Pfam" id="PF03572">
    <property type="entry name" value="Peptidase_S41"/>
    <property type="match status" value="1"/>
</dbReference>
<feature type="domain" description="PDZ" evidence="6">
    <location>
        <begin position="4"/>
        <end position="68"/>
    </location>
</feature>
<dbReference type="GO" id="GO:0004175">
    <property type="term" value="F:endopeptidase activity"/>
    <property type="evidence" value="ECO:0007669"/>
    <property type="project" value="TreeGrafter"/>
</dbReference>
<keyword evidence="4 5" id="KW-0720">Serine protease</keyword>
<reference evidence="7 8" key="1">
    <citation type="journal article" date="2015" name="Nature">
        <title>rRNA introns, odd ribosomes, and small enigmatic genomes across a large radiation of phyla.</title>
        <authorList>
            <person name="Brown C.T."/>
            <person name="Hug L.A."/>
            <person name="Thomas B.C."/>
            <person name="Sharon I."/>
            <person name="Castelle C.J."/>
            <person name="Singh A."/>
            <person name="Wilkins M.J."/>
            <person name="Williams K.H."/>
            <person name="Banfield J.F."/>
        </authorList>
    </citation>
    <scope>NUCLEOTIDE SEQUENCE [LARGE SCALE GENOMIC DNA]</scope>
</reference>
<evidence type="ECO:0000256" key="5">
    <source>
        <dbReference type="RuleBase" id="RU004404"/>
    </source>
</evidence>
<dbReference type="SMART" id="SM00228">
    <property type="entry name" value="PDZ"/>
    <property type="match status" value="1"/>
</dbReference>
<dbReference type="SMART" id="SM00245">
    <property type="entry name" value="TSPc"/>
    <property type="match status" value="1"/>
</dbReference>
<dbReference type="NCBIfam" id="TIGR00225">
    <property type="entry name" value="prc"/>
    <property type="match status" value="1"/>
</dbReference>
<dbReference type="GO" id="GO:0008236">
    <property type="term" value="F:serine-type peptidase activity"/>
    <property type="evidence" value="ECO:0007669"/>
    <property type="project" value="UniProtKB-KW"/>
</dbReference>
<dbReference type="InterPro" id="IPR029045">
    <property type="entry name" value="ClpP/crotonase-like_dom_sf"/>
</dbReference>